<dbReference type="GO" id="GO:0000455">
    <property type="term" value="P:enzyme-directed rRNA pseudouridine synthesis"/>
    <property type="evidence" value="ECO:0007669"/>
    <property type="project" value="TreeGrafter"/>
</dbReference>
<feature type="coiled-coil region" evidence="2">
    <location>
        <begin position="73"/>
        <end position="125"/>
    </location>
</feature>
<protein>
    <recommendedName>
        <fullName evidence="4">Pseudouridine synthase RsuA/RluA-like domain-containing protein</fullName>
    </recommendedName>
</protein>
<keyword evidence="2" id="KW-0175">Coiled coil</keyword>
<dbReference type="GO" id="GO:0009982">
    <property type="term" value="F:pseudouridine synthase activity"/>
    <property type="evidence" value="ECO:0007669"/>
    <property type="project" value="InterPro"/>
</dbReference>
<gene>
    <name evidence="5" type="ORF">CAUS1442_LOCUS15253</name>
</gene>
<evidence type="ECO:0000313" key="5">
    <source>
        <dbReference type="EMBL" id="CAD8343118.1"/>
    </source>
</evidence>
<feature type="signal peptide" evidence="3">
    <location>
        <begin position="1"/>
        <end position="29"/>
    </location>
</feature>
<dbReference type="CDD" id="cd02869">
    <property type="entry name" value="PseudoU_synth_RluA_like"/>
    <property type="match status" value="1"/>
</dbReference>
<dbReference type="InterPro" id="IPR050188">
    <property type="entry name" value="RluA_PseudoU_synthase"/>
</dbReference>
<feature type="domain" description="Pseudouridine synthase RsuA/RluA-like" evidence="4">
    <location>
        <begin position="135"/>
        <end position="311"/>
    </location>
</feature>
<evidence type="ECO:0000259" key="4">
    <source>
        <dbReference type="Pfam" id="PF00849"/>
    </source>
</evidence>
<dbReference type="PANTHER" id="PTHR21600">
    <property type="entry name" value="MITOCHONDRIAL RNA PSEUDOURIDINE SYNTHASE"/>
    <property type="match status" value="1"/>
</dbReference>
<dbReference type="Pfam" id="PF00849">
    <property type="entry name" value="PseudoU_synth_2"/>
    <property type="match status" value="1"/>
</dbReference>
<dbReference type="Gene3D" id="3.30.2350.10">
    <property type="entry name" value="Pseudouridine synthase"/>
    <property type="match status" value="1"/>
</dbReference>
<reference evidence="5" key="1">
    <citation type="submission" date="2021-01" db="EMBL/GenBank/DDBJ databases">
        <authorList>
            <person name="Corre E."/>
            <person name="Pelletier E."/>
            <person name="Niang G."/>
            <person name="Scheremetjew M."/>
            <person name="Finn R."/>
            <person name="Kale V."/>
            <person name="Holt S."/>
            <person name="Cochrane G."/>
            <person name="Meng A."/>
            <person name="Brown T."/>
            <person name="Cohen L."/>
        </authorList>
    </citation>
    <scope>NUCLEOTIDE SEQUENCE</scope>
    <source>
        <strain evidence="5">CCMP3328</strain>
    </source>
</reference>
<evidence type="ECO:0000256" key="3">
    <source>
        <dbReference type="SAM" id="SignalP"/>
    </source>
</evidence>
<keyword evidence="3" id="KW-0732">Signal</keyword>
<dbReference type="SUPFAM" id="SSF55120">
    <property type="entry name" value="Pseudouridine synthase"/>
    <property type="match status" value="1"/>
</dbReference>
<dbReference type="GO" id="GO:0003723">
    <property type="term" value="F:RNA binding"/>
    <property type="evidence" value="ECO:0007669"/>
    <property type="project" value="InterPro"/>
</dbReference>
<dbReference type="AlphaFoldDB" id="A0A7R9ZTA7"/>
<sequence>MKHQRKHATQPPALTFLVVALMAVCQIASESGGVAQAFAPAAPFAGRSVADQSYQQKHQQEQPSSSSFLFSSLKEVQGEAATQEEEAAQEEEFVELSKEEFESRLNEQLEKLRKVDETSMELTKESLDVVFEDKDLIVINKPSGVLTLGGKEKHPNLADATFDNFEVNLPTADHMIVQRLPMDVSGVIALAKNMDALRKMNGAFRERKVERKYEVLVCGHVKKSEGIISLPLMRDYECPPFVRISTLDHQRALLVLEEQEGVAKKYLEMPKDCRTQYLVESREELEGQPVTRLSVTMHTGRYHQLNCHMAALGHPIVGDTLYGIDGDALPNGGLTAEEQDALIPNRRRATEEIQRAISEIAKDKDMGPCVHHKSIQFSHPLDKFETINFVSEAPF</sequence>
<evidence type="ECO:0000256" key="2">
    <source>
        <dbReference type="SAM" id="Coils"/>
    </source>
</evidence>
<dbReference type="InterPro" id="IPR006145">
    <property type="entry name" value="PsdUridine_synth_RsuA/RluA"/>
</dbReference>
<name>A0A7R9ZTA7_9STRA</name>
<dbReference type="PANTHER" id="PTHR21600:SF87">
    <property type="entry name" value="RNA PSEUDOURIDYLATE SYNTHASE DOMAIN-CONTAINING PROTEIN 1"/>
    <property type="match status" value="1"/>
</dbReference>
<evidence type="ECO:0000256" key="1">
    <source>
        <dbReference type="ARBA" id="ARBA00010876"/>
    </source>
</evidence>
<accession>A0A7R9ZTA7</accession>
<organism evidence="5">
    <name type="scientific">Craspedostauros australis</name>
    <dbReference type="NCBI Taxonomy" id="1486917"/>
    <lineage>
        <taxon>Eukaryota</taxon>
        <taxon>Sar</taxon>
        <taxon>Stramenopiles</taxon>
        <taxon>Ochrophyta</taxon>
        <taxon>Bacillariophyta</taxon>
        <taxon>Bacillariophyceae</taxon>
        <taxon>Bacillariophycidae</taxon>
        <taxon>Naviculales</taxon>
        <taxon>Naviculaceae</taxon>
        <taxon>Craspedostauros</taxon>
    </lineage>
</organism>
<dbReference type="EMBL" id="HBEF01024623">
    <property type="protein sequence ID" value="CAD8343118.1"/>
    <property type="molecule type" value="Transcribed_RNA"/>
</dbReference>
<feature type="chain" id="PRO_5031537481" description="Pseudouridine synthase RsuA/RluA-like domain-containing protein" evidence="3">
    <location>
        <begin position="30"/>
        <end position="395"/>
    </location>
</feature>
<proteinExistence type="inferred from homology"/>
<dbReference type="InterPro" id="IPR020103">
    <property type="entry name" value="PsdUridine_synth_cat_dom_sf"/>
</dbReference>
<comment type="similarity">
    <text evidence="1">Belongs to the pseudouridine synthase RluA family.</text>
</comment>